<gene>
    <name evidence="2" type="ordered locus">Sdel_1220</name>
</gene>
<dbReference type="EMBL" id="CP001816">
    <property type="protein sequence ID" value="ACZ12243.1"/>
    <property type="molecule type" value="Genomic_DNA"/>
</dbReference>
<organism evidence="2 3">
    <name type="scientific">Sulfurospirillum deleyianum (strain ATCC 51133 / DSM 6946 / 5175)</name>
    <dbReference type="NCBI Taxonomy" id="525898"/>
    <lineage>
        <taxon>Bacteria</taxon>
        <taxon>Pseudomonadati</taxon>
        <taxon>Campylobacterota</taxon>
        <taxon>Epsilonproteobacteria</taxon>
        <taxon>Campylobacterales</taxon>
        <taxon>Sulfurospirillaceae</taxon>
        <taxon>Sulfurospirillum</taxon>
    </lineage>
</organism>
<dbReference type="Proteomes" id="UP000002222">
    <property type="component" value="Chromosome"/>
</dbReference>
<dbReference type="OrthoDB" id="5365245at2"/>
<proteinExistence type="predicted"/>
<accession>D1B2C3</accession>
<sequence>MRVSLPKLALFFLVVFVLSSFIPTVYNRATRVDRFSLSGDFSPLLKSFIIWENSPDEMFFKTQKGELLEKAEAHKNMPFIFSSNVNKWGGFPLHVDNQTFSYEEAKRNSQRMQLSPRYVFSKPMPLQILFENTPFGTQFPLPKDVVIFKEKGLEFTTMSDGVVDAAKSLKFTKALSDAGLTFPIAYVATNPTPLKSFDEGMMLMDAKHKLFQLKMLNNEPFVRDMKINLPEKPLYMTLEENSRKLYYGLIATSSNVYIYTYNHELIELPLKGYEPKKHAVVIRMSPLYQSLIQTDISDKNVPVEYIATDTAFKPFSFYQQRFPESIVETLALNEKGLSFLTPLRLKQFSNTEGGIVFDMSLAEDKLFMGLGILLALFIYVGYSRFKHKAINALSMLLIALFGLPALIAILVFGDVSQYARKREN</sequence>
<evidence type="ECO:0000313" key="2">
    <source>
        <dbReference type="EMBL" id="ACZ12243.1"/>
    </source>
</evidence>
<evidence type="ECO:0000313" key="3">
    <source>
        <dbReference type="Proteomes" id="UP000002222"/>
    </source>
</evidence>
<dbReference type="STRING" id="525898.Sdel_1220"/>
<keyword evidence="3" id="KW-1185">Reference proteome</keyword>
<keyword evidence="1" id="KW-1133">Transmembrane helix</keyword>
<keyword evidence="1" id="KW-0472">Membrane</keyword>
<protein>
    <recommendedName>
        <fullName evidence="4">DUF4857 domain-containing protein</fullName>
    </recommendedName>
</protein>
<evidence type="ECO:0008006" key="4">
    <source>
        <dbReference type="Google" id="ProtNLM"/>
    </source>
</evidence>
<dbReference type="Pfam" id="PF16149">
    <property type="entry name" value="DUF4857"/>
    <property type="match status" value="1"/>
</dbReference>
<feature type="transmembrane region" description="Helical" evidence="1">
    <location>
        <begin position="366"/>
        <end position="382"/>
    </location>
</feature>
<keyword evidence="1" id="KW-0812">Transmembrane</keyword>
<dbReference type="eggNOG" id="ENOG502Z8VZ">
    <property type="taxonomic scope" value="Bacteria"/>
</dbReference>
<reference evidence="2 3" key="2">
    <citation type="journal article" date="2010" name="Stand. Genomic Sci.">
        <title>Complete genome sequence of Sulfurospirillum deleyianum type strain (5175).</title>
        <authorList>
            <person name="Sikorski J."/>
            <person name="Lapidus A."/>
            <person name="Copeland A."/>
            <person name="Glavina Del Rio T."/>
            <person name="Nolan M."/>
            <person name="Lucas S."/>
            <person name="Chen F."/>
            <person name="Tice H."/>
            <person name="Cheng J.F."/>
            <person name="Saunders E."/>
            <person name="Bruce D."/>
            <person name="Goodwin L."/>
            <person name="Pitluck S."/>
            <person name="Ovchinnikova G."/>
            <person name="Pati A."/>
            <person name="Ivanova N."/>
            <person name="Mavromatis K."/>
            <person name="Chen A."/>
            <person name="Palaniappan K."/>
            <person name="Chain P."/>
            <person name="Land M."/>
            <person name="Hauser L."/>
            <person name="Chang Y.J."/>
            <person name="Jeffries C.D."/>
            <person name="Brettin T."/>
            <person name="Detter J.C."/>
            <person name="Han C."/>
            <person name="Rohde M."/>
            <person name="Lang E."/>
            <person name="Spring S."/>
            <person name="Goker M."/>
            <person name="Bristow J."/>
            <person name="Eisen J.A."/>
            <person name="Markowitz V."/>
            <person name="Hugenholtz P."/>
            <person name="Kyrpides N.C."/>
            <person name="Klenk H.P."/>
        </authorList>
    </citation>
    <scope>NUCLEOTIDE SEQUENCE [LARGE SCALE GENOMIC DNA]</scope>
    <source>
        <strain evidence="3">ATCC 51133 / DSM 6946 / 5175</strain>
    </source>
</reference>
<reference evidence="3" key="1">
    <citation type="submission" date="2009-11" db="EMBL/GenBank/DDBJ databases">
        <title>The complete genome of Sulfurospirillum deleyianum DSM 6946.</title>
        <authorList>
            <consortium name="US DOE Joint Genome Institute (JGI-PGF)"/>
            <person name="Lucas S."/>
            <person name="Copeland A."/>
            <person name="Lapidus A."/>
            <person name="Glavina del Rio T."/>
            <person name="Dalin E."/>
            <person name="Tice H."/>
            <person name="Bruce D."/>
            <person name="Goodwin L."/>
            <person name="Pitluck S."/>
            <person name="Kyrpides N."/>
            <person name="Mavromatis K."/>
            <person name="Ivanova N."/>
            <person name="Ovchinnikova G."/>
            <person name="Munk A.C."/>
            <person name="Lu M."/>
            <person name="Brettin T."/>
            <person name="Detter J.C."/>
            <person name="Han C."/>
            <person name="Tapia R."/>
            <person name="Larimer F."/>
            <person name="Land M."/>
            <person name="Hauser L."/>
            <person name="Markowitz V."/>
            <person name="Cheng J.F."/>
            <person name="Hugenholtz P."/>
            <person name="Woyke T."/>
            <person name="Wu D."/>
            <person name="Aumann P."/>
            <person name="Schneider S."/>
            <person name="Lang E."/>
            <person name="Spring S."/>
            <person name="Klenk H.P."/>
            <person name="Eisen J.A."/>
        </authorList>
    </citation>
    <scope>NUCLEOTIDE SEQUENCE [LARGE SCALE GENOMIC DNA]</scope>
    <source>
        <strain evidence="3">ATCC 51133 / DSM 6946 / 5175</strain>
    </source>
</reference>
<dbReference type="AlphaFoldDB" id="D1B2C3"/>
<evidence type="ECO:0000256" key="1">
    <source>
        <dbReference type="SAM" id="Phobius"/>
    </source>
</evidence>
<feature type="transmembrane region" description="Helical" evidence="1">
    <location>
        <begin position="389"/>
        <end position="412"/>
    </location>
</feature>
<name>D1B2C3_SULD5</name>
<dbReference type="RefSeq" id="WP_012857000.1">
    <property type="nucleotide sequence ID" value="NC_013512.1"/>
</dbReference>
<dbReference type="KEGG" id="sdl:Sdel_1220"/>
<dbReference type="InterPro" id="IPR032333">
    <property type="entry name" value="DUF4857"/>
</dbReference>
<dbReference type="HOGENOM" id="CLU_053148_0_0_7"/>